<dbReference type="RefSeq" id="WP_120245174.1">
    <property type="nucleotide sequence ID" value="NZ_RAPO01000002.1"/>
</dbReference>
<dbReference type="OrthoDB" id="45654at2157"/>
<reference evidence="3 4" key="1">
    <citation type="submission" date="2018-09" db="EMBL/GenBank/DDBJ databases">
        <title>Genomic Encyclopedia of Archaeal and Bacterial Type Strains, Phase II (KMG-II): from individual species to whole genera.</title>
        <authorList>
            <person name="Goeker M."/>
        </authorList>
    </citation>
    <scope>NUCLEOTIDE SEQUENCE [LARGE SCALE GENOMIC DNA]</scope>
    <source>
        <strain evidence="3 4">DSM 13151</strain>
    </source>
</reference>
<dbReference type="Pfam" id="PF23458">
    <property type="entry name" value="DUF7130"/>
    <property type="match status" value="1"/>
</dbReference>
<sequence>MRSATGYTSTDGELRSKAETELPIGTPRDPSTQVHLTWRCGACGETGRMRDRLPTECPGCADSSAEVYYWDED</sequence>
<name>A0A3R7DAZ8_9EURY</name>
<keyword evidence="4" id="KW-1185">Reference proteome</keyword>
<evidence type="ECO:0000259" key="2">
    <source>
        <dbReference type="Pfam" id="PF23458"/>
    </source>
</evidence>
<gene>
    <name evidence="3" type="ORF">ATJ93_2825</name>
</gene>
<evidence type="ECO:0000256" key="1">
    <source>
        <dbReference type="SAM" id="MobiDB-lite"/>
    </source>
</evidence>
<feature type="region of interest" description="Disordered" evidence="1">
    <location>
        <begin position="1"/>
        <end position="32"/>
    </location>
</feature>
<organism evidence="3 4">
    <name type="scientific">Halopiger aswanensis</name>
    <dbReference type="NCBI Taxonomy" id="148449"/>
    <lineage>
        <taxon>Archaea</taxon>
        <taxon>Methanobacteriati</taxon>
        <taxon>Methanobacteriota</taxon>
        <taxon>Stenosarchaea group</taxon>
        <taxon>Halobacteria</taxon>
        <taxon>Halobacteriales</taxon>
        <taxon>Natrialbaceae</taxon>
        <taxon>Halopiger</taxon>
    </lineage>
</organism>
<dbReference type="EMBL" id="RAPO01000002">
    <property type="protein sequence ID" value="RKD95962.1"/>
    <property type="molecule type" value="Genomic_DNA"/>
</dbReference>
<comment type="caution">
    <text evidence="3">The sequence shown here is derived from an EMBL/GenBank/DDBJ whole genome shotgun (WGS) entry which is preliminary data.</text>
</comment>
<dbReference type="AlphaFoldDB" id="A0A3R7DAZ8"/>
<feature type="compositionally biased region" description="Polar residues" evidence="1">
    <location>
        <begin position="1"/>
        <end position="11"/>
    </location>
</feature>
<proteinExistence type="predicted"/>
<evidence type="ECO:0000313" key="3">
    <source>
        <dbReference type="EMBL" id="RKD95962.1"/>
    </source>
</evidence>
<protein>
    <recommendedName>
        <fullName evidence="2">DUF7130 domain-containing protein</fullName>
    </recommendedName>
</protein>
<accession>A0A3R7DAZ8</accession>
<evidence type="ECO:0000313" key="4">
    <source>
        <dbReference type="Proteomes" id="UP000283805"/>
    </source>
</evidence>
<feature type="domain" description="DUF7130" evidence="2">
    <location>
        <begin position="32"/>
        <end position="73"/>
    </location>
</feature>
<dbReference type="InterPro" id="IPR055554">
    <property type="entry name" value="DUF7130"/>
</dbReference>
<dbReference type="Proteomes" id="UP000283805">
    <property type="component" value="Unassembled WGS sequence"/>
</dbReference>